<evidence type="ECO:0000313" key="14">
    <source>
        <dbReference type="WBParaSite" id="maker-uti_cns_0005271-snap-gene-0.4-mRNA-1"/>
    </source>
</evidence>
<evidence type="ECO:0000256" key="11">
    <source>
        <dbReference type="PROSITE-ProRule" id="PRU00042"/>
    </source>
</evidence>
<evidence type="ECO:0000256" key="3">
    <source>
        <dbReference type="ARBA" id="ARBA00022723"/>
    </source>
</evidence>
<dbReference type="PANTHER" id="PTHR14003">
    <property type="entry name" value="TRANSCRIPTIONAL REPRESSOR PROTEIN YY"/>
    <property type="match status" value="1"/>
</dbReference>
<reference evidence="14 15" key="1">
    <citation type="submission" date="2016-11" db="UniProtKB">
        <authorList>
            <consortium name="WormBaseParasite"/>
        </authorList>
    </citation>
    <scope>IDENTIFICATION</scope>
</reference>
<dbReference type="Gene3D" id="3.30.160.60">
    <property type="entry name" value="Classic Zinc Finger"/>
    <property type="match status" value="6"/>
</dbReference>
<dbReference type="GO" id="GO:0031519">
    <property type="term" value="C:PcG protein complex"/>
    <property type="evidence" value="ECO:0007669"/>
    <property type="project" value="TreeGrafter"/>
</dbReference>
<comment type="similarity">
    <text evidence="2">Belongs to the krueppel C2H2-type zinc-finger protein family.</text>
</comment>
<evidence type="ECO:0000256" key="2">
    <source>
        <dbReference type="ARBA" id="ARBA00006991"/>
    </source>
</evidence>
<keyword evidence="6" id="KW-0862">Zinc</keyword>
<feature type="domain" description="C2H2-type" evidence="12">
    <location>
        <begin position="318"/>
        <end position="345"/>
    </location>
</feature>
<evidence type="ECO:0000256" key="1">
    <source>
        <dbReference type="ARBA" id="ARBA00004123"/>
    </source>
</evidence>
<keyword evidence="7" id="KW-0805">Transcription regulation</keyword>
<evidence type="ECO:0000256" key="8">
    <source>
        <dbReference type="ARBA" id="ARBA00023125"/>
    </source>
</evidence>
<dbReference type="Pfam" id="PF16622">
    <property type="entry name" value="zf-C2H2_11"/>
    <property type="match status" value="1"/>
</dbReference>
<evidence type="ECO:0000256" key="4">
    <source>
        <dbReference type="ARBA" id="ARBA00022737"/>
    </source>
</evidence>
<dbReference type="InterPro" id="IPR036236">
    <property type="entry name" value="Znf_C2H2_sf"/>
</dbReference>
<keyword evidence="4" id="KW-0677">Repeat</keyword>
<evidence type="ECO:0000256" key="7">
    <source>
        <dbReference type="ARBA" id="ARBA00023015"/>
    </source>
</evidence>
<feature type="domain" description="C2H2-type" evidence="12">
    <location>
        <begin position="262"/>
        <end position="289"/>
    </location>
</feature>
<dbReference type="WBParaSite" id="maker-uti_cns_0046349-snap-gene-0.12-mRNA-1">
    <property type="protein sequence ID" value="maker-uti_cns_0046349-snap-gene-0.12-mRNA-1"/>
    <property type="gene ID" value="maker-uti_cns_0046349-snap-gene-0.12"/>
</dbReference>
<evidence type="ECO:0000313" key="15">
    <source>
        <dbReference type="WBParaSite" id="maker-uti_cns_0046349-snap-gene-0.12-mRNA-1"/>
    </source>
</evidence>
<protein>
    <submittedName>
        <fullName evidence="14 15">Protein krueppel</fullName>
    </submittedName>
</protein>
<dbReference type="PROSITE" id="PS00028">
    <property type="entry name" value="ZINC_FINGER_C2H2_1"/>
    <property type="match status" value="6"/>
</dbReference>
<evidence type="ECO:0000259" key="12">
    <source>
        <dbReference type="PROSITE" id="PS50157"/>
    </source>
</evidence>
<accession>A0A1I8J9K9</accession>
<dbReference type="FunFam" id="3.30.160.60:FF:002104">
    <property type="entry name" value="Si:ch211-266d19.4"/>
    <property type="match status" value="1"/>
</dbReference>
<dbReference type="Pfam" id="PF00096">
    <property type="entry name" value="zf-C2H2"/>
    <property type="match status" value="4"/>
</dbReference>
<dbReference type="FunFam" id="3.30.160.60:FF:000624">
    <property type="entry name" value="zinc finger protein 697"/>
    <property type="match status" value="1"/>
</dbReference>
<evidence type="ECO:0000256" key="6">
    <source>
        <dbReference type="ARBA" id="ARBA00022833"/>
    </source>
</evidence>
<name>A0A1I8J9K9_9PLAT</name>
<dbReference type="InterPro" id="IPR041697">
    <property type="entry name" value="Znf-C2H2_11"/>
</dbReference>
<dbReference type="GO" id="GO:0000785">
    <property type="term" value="C:chromatin"/>
    <property type="evidence" value="ECO:0007669"/>
    <property type="project" value="TreeGrafter"/>
</dbReference>
<proteinExistence type="inferred from homology"/>
<dbReference type="GO" id="GO:0008270">
    <property type="term" value="F:zinc ion binding"/>
    <property type="evidence" value="ECO:0007669"/>
    <property type="project" value="UniProtKB-KW"/>
</dbReference>
<feature type="domain" description="C2H2-type" evidence="12">
    <location>
        <begin position="206"/>
        <end position="233"/>
    </location>
</feature>
<organism evidence="13 15">
    <name type="scientific">Macrostomum lignano</name>
    <dbReference type="NCBI Taxonomy" id="282301"/>
    <lineage>
        <taxon>Eukaryota</taxon>
        <taxon>Metazoa</taxon>
        <taxon>Spiralia</taxon>
        <taxon>Lophotrochozoa</taxon>
        <taxon>Platyhelminthes</taxon>
        <taxon>Rhabditophora</taxon>
        <taxon>Macrostomorpha</taxon>
        <taxon>Macrostomida</taxon>
        <taxon>Macrostomidae</taxon>
        <taxon>Macrostomum</taxon>
    </lineage>
</organism>
<dbReference type="FunFam" id="3.30.160.60:FF:001325">
    <property type="entry name" value="zinc finger protein 200"/>
    <property type="match status" value="1"/>
</dbReference>
<dbReference type="WBParaSite" id="maker-uti_cns_0005271-snap-gene-0.4-mRNA-1">
    <property type="protein sequence ID" value="maker-uti_cns_0005271-snap-gene-0.4-mRNA-1"/>
    <property type="gene ID" value="maker-uti_cns_0005271-snap-gene-0.4"/>
</dbReference>
<feature type="domain" description="C2H2-type" evidence="12">
    <location>
        <begin position="346"/>
        <end position="373"/>
    </location>
</feature>
<comment type="subcellular location">
    <subcellularLocation>
        <location evidence="1">Nucleus</location>
    </subcellularLocation>
</comment>
<dbReference type="FunFam" id="3.30.160.60:FF:001480">
    <property type="entry name" value="Si:cabz01071911.3"/>
    <property type="match status" value="1"/>
</dbReference>
<evidence type="ECO:0000256" key="9">
    <source>
        <dbReference type="ARBA" id="ARBA00023163"/>
    </source>
</evidence>
<dbReference type="GO" id="GO:0005667">
    <property type="term" value="C:transcription regulator complex"/>
    <property type="evidence" value="ECO:0007669"/>
    <property type="project" value="TreeGrafter"/>
</dbReference>
<dbReference type="OrthoDB" id="9622403at2759"/>
<feature type="domain" description="C2H2-type" evidence="12">
    <location>
        <begin position="234"/>
        <end position="261"/>
    </location>
</feature>
<dbReference type="FunFam" id="3.30.160.60:FF:000303">
    <property type="entry name" value="Zinc finger protein 41"/>
    <property type="match status" value="1"/>
</dbReference>
<dbReference type="GO" id="GO:0000981">
    <property type="term" value="F:DNA-binding transcription factor activity, RNA polymerase II-specific"/>
    <property type="evidence" value="ECO:0007669"/>
    <property type="project" value="TreeGrafter"/>
</dbReference>
<dbReference type="SMART" id="SM00355">
    <property type="entry name" value="ZnF_C2H2"/>
    <property type="match status" value="6"/>
</dbReference>
<keyword evidence="8" id="KW-0238">DNA-binding</keyword>
<sequence length="410" mass="46676">MSGNRKSVNKPVKASLEWVLDDLHYQYQPSAPSNPDERAQLHQDEELNQLLARLKSKFAPPEPAYLQLQMKVESGMLSNEDDPYFVSSRAQQPDFADSVASVVEIESSPTAAIMAPTLNSTISRLANYLSDKHGGDFGNAGSNSQSVYRAAHDNGQPMEQQKQMSSQVLQNGRQQKALQQQFDYPQHVSVAAMKARLLSVDQEKRFSCYICQRRFHLFAHLRNHLETHTGEKRHECEQCGKCFATLTSLKRHVPIHHSDKKYRCSVCGKAYANQGYLKVHMRIHRDEKPFDCELCGRAFRQLAHLNHHLLTHTGDKPHKCDLCGQRFRQANTLDDHMRLHTGERPHCCPICGKSFTHRLSLKLHMKYHPSEAAASAILANHGRVSLQKRQNQQQRLMVEQSDDVVEIIAD</sequence>
<dbReference type="PANTHER" id="PTHR14003:SF23">
    <property type="entry name" value="ZINC FINGER PROTEIN 143"/>
    <property type="match status" value="1"/>
</dbReference>
<dbReference type="SUPFAM" id="SSF57667">
    <property type="entry name" value="beta-beta-alpha zinc fingers"/>
    <property type="match status" value="3"/>
</dbReference>
<dbReference type="WBParaSite" id="maker-uti_cns_0048216-snap-gene-0.8-mRNA-1">
    <property type="protein sequence ID" value="maker-uti_cns_0048216-snap-gene-0.8-mRNA-1"/>
    <property type="gene ID" value="maker-uti_cns_0048216-snap-gene-0.8"/>
</dbReference>
<dbReference type="GO" id="GO:0000978">
    <property type="term" value="F:RNA polymerase II cis-regulatory region sequence-specific DNA binding"/>
    <property type="evidence" value="ECO:0007669"/>
    <property type="project" value="TreeGrafter"/>
</dbReference>
<evidence type="ECO:0000313" key="13">
    <source>
        <dbReference type="Proteomes" id="UP000095280"/>
    </source>
</evidence>
<dbReference type="PROSITE" id="PS50157">
    <property type="entry name" value="ZINC_FINGER_C2H2_2"/>
    <property type="match status" value="6"/>
</dbReference>
<keyword evidence="5 11" id="KW-0863">Zinc-finger</keyword>
<keyword evidence="9" id="KW-0804">Transcription</keyword>
<keyword evidence="13" id="KW-1185">Reference proteome</keyword>
<evidence type="ECO:0000256" key="10">
    <source>
        <dbReference type="ARBA" id="ARBA00023242"/>
    </source>
</evidence>
<dbReference type="AlphaFoldDB" id="A0A1I8J9K9"/>
<keyword evidence="3" id="KW-0479">Metal-binding</keyword>
<dbReference type="STRING" id="282301.A0A1I8J9K9"/>
<keyword evidence="10" id="KW-0539">Nucleus</keyword>
<dbReference type="InterPro" id="IPR013087">
    <property type="entry name" value="Znf_C2H2_type"/>
</dbReference>
<dbReference type="Proteomes" id="UP000095280">
    <property type="component" value="Unplaced"/>
</dbReference>
<evidence type="ECO:0000256" key="5">
    <source>
        <dbReference type="ARBA" id="ARBA00022771"/>
    </source>
</evidence>
<feature type="domain" description="C2H2-type" evidence="12">
    <location>
        <begin position="290"/>
        <end position="317"/>
    </location>
</feature>